<dbReference type="SUPFAM" id="SSF53649">
    <property type="entry name" value="Alkaline phosphatase-like"/>
    <property type="match status" value="1"/>
</dbReference>
<feature type="transmembrane region" description="Helical" evidence="3">
    <location>
        <begin position="236"/>
        <end position="254"/>
    </location>
</feature>
<gene>
    <name evidence="4" type="ORF">SAMN04488085_11613</name>
</gene>
<dbReference type="Gene3D" id="3.40.720.10">
    <property type="entry name" value="Alkaline Phosphatase, subunit A"/>
    <property type="match status" value="1"/>
</dbReference>
<evidence type="ECO:0000256" key="1">
    <source>
        <dbReference type="ARBA" id="ARBA00022679"/>
    </source>
</evidence>
<feature type="transmembrane region" description="Helical" evidence="3">
    <location>
        <begin position="383"/>
        <end position="404"/>
    </location>
</feature>
<reference evidence="5" key="1">
    <citation type="submission" date="2016-10" db="EMBL/GenBank/DDBJ databases">
        <authorList>
            <person name="Varghese N."/>
            <person name="Submissions S."/>
        </authorList>
    </citation>
    <scope>NUCLEOTIDE SEQUENCE [LARGE SCALE GENOMIC DNA]</scope>
    <source>
        <strain evidence="5">DSM 45317</strain>
    </source>
</reference>
<feature type="transmembrane region" description="Helical" evidence="3">
    <location>
        <begin position="146"/>
        <end position="169"/>
    </location>
</feature>
<feature type="transmembrane region" description="Helical" evidence="3">
    <location>
        <begin position="64"/>
        <end position="84"/>
    </location>
</feature>
<feature type="transmembrane region" description="Helical" evidence="3">
    <location>
        <begin position="348"/>
        <end position="371"/>
    </location>
</feature>
<evidence type="ECO:0000256" key="2">
    <source>
        <dbReference type="RuleBase" id="RU003750"/>
    </source>
</evidence>
<dbReference type="Pfam" id="PF01066">
    <property type="entry name" value="CDP-OH_P_transf"/>
    <property type="match status" value="1"/>
</dbReference>
<proteinExistence type="inferred from homology"/>
<dbReference type="InterPro" id="IPR000462">
    <property type="entry name" value="CDP-OH_P_trans"/>
</dbReference>
<keyword evidence="3" id="KW-0812">Transmembrane</keyword>
<dbReference type="InterPro" id="IPR048254">
    <property type="entry name" value="CDP_ALCOHOL_P_TRANSF_CS"/>
</dbReference>
<keyword evidence="5" id="KW-1185">Reference proteome</keyword>
<feature type="transmembrane region" description="Helical" evidence="3">
    <location>
        <begin position="176"/>
        <end position="197"/>
    </location>
</feature>
<dbReference type="GO" id="GO:0016020">
    <property type="term" value="C:membrane"/>
    <property type="evidence" value="ECO:0007669"/>
    <property type="project" value="InterPro"/>
</dbReference>
<keyword evidence="1 2" id="KW-0808">Transferase</keyword>
<dbReference type="InterPro" id="IPR043130">
    <property type="entry name" value="CDP-OH_PTrfase_TM_dom"/>
</dbReference>
<protein>
    <submittedName>
        <fullName evidence="4">Phosphatidylglycerophosphate synthase</fullName>
    </submittedName>
</protein>
<dbReference type="STRING" id="504800.SAMN04488085_11613"/>
<dbReference type="GO" id="GO:0016780">
    <property type="term" value="F:phosphotransferase activity, for other substituted phosphate groups"/>
    <property type="evidence" value="ECO:0007669"/>
    <property type="project" value="InterPro"/>
</dbReference>
<dbReference type="RefSeq" id="WP_218146362.1">
    <property type="nucleotide sequence ID" value="NZ_FOSW01000016.1"/>
</dbReference>
<feature type="transmembrane region" description="Helical" evidence="3">
    <location>
        <begin position="203"/>
        <end position="224"/>
    </location>
</feature>
<dbReference type="EMBL" id="FOSW01000016">
    <property type="protein sequence ID" value="SFL71399.1"/>
    <property type="molecule type" value="Genomic_DNA"/>
</dbReference>
<sequence length="779" mass="82119">MRTIRLEMILGALTTPALLGILSVTVGLDVAGWLIGLAAGWAVTALLAVGRVRSEQPAILPPDWVTLTRALLTAAVAGLVAGSVDRPARVTMLVALASVALALDALDGRLARRTGTATPFGARFDGEVDAFLILVLSVAVSRDYGGWVLAIGAARYALLVAGWAVPWLAAPLPPRYWGKVVAAVQGIVLTAAVSGVLPRPVGMIAVGAALLLLAESFGRSVIWLYRSGAGPRTRRALRGATALVAAAVVWAVLVAPDRLDRLTPAAFARIPVEGLALVAIGLLLPPRPRRVVAATAGVAFGLLTILKILDAGFHEQLGRPFDLVLDWGNLAPAIGVVRDSIGAAATDVLLVLVGLALAVLVAVVTASAVRVSTVTARHRRGSARGIATLGVVWAVCAALSLQLAPGAPIASTSTADLAVAHGRAVEGAVRDQQRFAAASHSADPYADLPASDLLTGLRGKDVIVAFVESYGQVALRGASFSPGVTAVLRSGTHQLAEAGYSARSAYLDSPTFGGASWLAHATLQSGLWIDSQQRYDQLMASDRFTLSVAFGQAGWRTVGVNPANDGGWPHGTSFYHFDQLYDRHGLGYQGPAFSWATMPDQYTLAAFQRLELAPGHRPVMAEIDLVSSHTPWTPLPTMVPWDQVGDGSIFDPMPAQGPSPDVAWRDPETVRRLYGESIQYSLRALISWVTTLNDDDLVLVLLGDHQPATTVSGPEANHQVPISVVAHDPAVLSRIASWHWQDGLLPSPTAPVWPMDAFRNRFLEAFSTASLALPIRPPR</sequence>
<dbReference type="InterPro" id="IPR017850">
    <property type="entry name" value="Alkaline_phosphatase_core_sf"/>
</dbReference>
<dbReference type="Proteomes" id="UP000199152">
    <property type="component" value="Unassembled WGS sequence"/>
</dbReference>
<organism evidence="4 5">
    <name type="scientific">Geodermatophilus ruber</name>
    <dbReference type="NCBI Taxonomy" id="504800"/>
    <lineage>
        <taxon>Bacteria</taxon>
        <taxon>Bacillati</taxon>
        <taxon>Actinomycetota</taxon>
        <taxon>Actinomycetes</taxon>
        <taxon>Geodermatophilales</taxon>
        <taxon>Geodermatophilaceae</taxon>
        <taxon>Geodermatophilus</taxon>
    </lineage>
</organism>
<dbReference type="PROSITE" id="PS00379">
    <property type="entry name" value="CDP_ALCOHOL_P_TRANSF"/>
    <property type="match status" value="1"/>
</dbReference>
<feature type="transmembrane region" description="Helical" evidence="3">
    <location>
        <begin position="266"/>
        <end position="284"/>
    </location>
</feature>
<comment type="similarity">
    <text evidence="2">Belongs to the CDP-alcohol phosphatidyltransferase class-I family.</text>
</comment>
<evidence type="ECO:0000256" key="3">
    <source>
        <dbReference type="SAM" id="Phobius"/>
    </source>
</evidence>
<evidence type="ECO:0000313" key="4">
    <source>
        <dbReference type="EMBL" id="SFL71399.1"/>
    </source>
</evidence>
<feature type="transmembrane region" description="Helical" evidence="3">
    <location>
        <begin position="291"/>
        <end position="309"/>
    </location>
</feature>
<name>A0A1I4JXU6_9ACTN</name>
<dbReference type="Gene3D" id="1.20.120.1760">
    <property type="match status" value="1"/>
</dbReference>
<feature type="transmembrane region" description="Helical" evidence="3">
    <location>
        <begin position="33"/>
        <end position="52"/>
    </location>
</feature>
<accession>A0A1I4JXU6</accession>
<dbReference type="GO" id="GO:0008654">
    <property type="term" value="P:phospholipid biosynthetic process"/>
    <property type="evidence" value="ECO:0007669"/>
    <property type="project" value="InterPro"/>
</dbReference>
<keyword evidence="3" id="KW-1133">Transmembrane helix</keyword>
<evidence type="ECO:0000313" key="5">
    <source>
        <dbReference type="Proteomes" id="UP000199152"/>
    </source>
</evidence>
<keyword evidence="3" id="KW-0472">Membrane</keyword>
<dbReference type="AlphaFoldDB" id="A0A1I4JXU6"/>
<dbReference type="InParanoid" id="A0A1I4JXU6"/>